<dbReference type="GO" id="GO:0015562">
    <property type="term" value="F:efflux transmembrane transporter activity"/>
    <property type="evidence" value="ECO:0007669"/>
    <property type="project" value="TreeGrafter"/>
</dbReference>
<feature type="compositionally biased region" description="Low complexity" evidence="3">
    <location>
        <begin position="33"/>
        <end position="51"/>
    </location>
</feature>
<dbReference type="HOGENOM" id="CLU_018816_1_3_4"/>
<dbReference type="Gene3D" id="1.10.287.470">
    <property type="entry name" value="Helix hairpin bin"/>
    <property type="match status" value="1"/>
</dbReference>
<comment type="similarity">
    <text evidence="1">Belongs to the membrane fusion protein (MFP) (TC 8.A.1) family.</text>
</comment>
<dbReference type="AlphaFoldDB" id="E7S037"/>
<dbReference type="eggNOG" id="COG0845">
    <property type="taxonomic scope" value="Bacteria"/>
</dbReference>
<keyword evidence="2" id="KW-0175">Coiled coil</keyword>
<feature type="compositionally biased region" description="Polar residues" evidence="3">
    <location>
        <begin position="397"/>
        <end position="415"/>
    </location>
</feature>
<dbReference type="EMBL" id="AEQP01000022">
    <property type="protein sequence ID" value="EFV94186.1"/>
    <property type="molecule type" value="Genomic_DNA"/>
</dbReference>
<dbReference type="Gene3D" id="2.40.420.20">
    <property type="match status" value="1"/>
</dbReference>
<evidence type="ECO:0000256" key="2">
    <source>
        <dbReference type="SAM" id="Coils"/>
    </source>
</evidence>
<evidence type="ECO:0000259" key="5">
    <source>
        <dbReference type="Pfam" id="PF25954"/>
    </source>
</evidence>
<proteinExistence type="inferred from homology"/>
<sequence length="462" mass="48288">MSTSVRIFLGGCLLVLLVVGGLMLMRPDLLMSSGSPSGGKSASSSQQPSAPEGDASQVRPAMVVTVAPPKRELLPVQVVADGDVVAWQEASIASESNSLTLAEVLVDVGDTVKRGQVLARFNGRTVAEDVAQAKASLVEAQANAVEARANAERARRLLRTDSMSKQQADQYFAADRSAQARVRSAQAALASRRQNWQNVELRAPDDGVISSRTATEGSVPAAGTELFKLIRQGRLEWQAELGDADLMKVKAGDAVVVNAADGRKVAARVRAVAPSANTKTRTTLVYVDVPAGPGLWAGMFAHGTFELGQSPGLTVPLDAVVSSDGFLYVYRLKPDNHVERVRVTTGRQAADRIEVMPARGEQLSESDRLVVEGAAFLSDADLVRVVSKPAVGEGASDGSSANSQSTGNDVGSGSTDVKADDAAGRAAPETTGRAPADKVSGSAAFGVRVSMRNTVWSAREAA</sequence>
<dbReference type="GO" id="GO:1990281">
    <property type="term" value="C:efflux pump complex"/>
    <property type="evidence" value="ECO:0007669"/>
    <property type="project" value="TreeGrafter"/>
</dbReference>
<evidence type="ECO:0000256" key="3">
    <source>
        <dbReference type="SAM" id="MobiDB-lite"/>
    </source>
</evidence>
<dbReference type="RefSeq" id="WP_005674719.1">
    <property type="nucleotide sequence ID" value="NZ_CP146288.1"/>
</dbReference>
<reference evidence="6 7" key="1">
    <citation type="submission" date="2010-12" db="EMBL/GenBank/DDBJ databases">
        <authorList>
            <person name="Muzny D."/>
            <person name="Qin X."/>
            <person name="Deng J."/>
            <person name="Jiang H."/>
            <person name="Liu Y."/>
            <person name="Qu J."/>
            <person name="Song X.-Z."/>
            <person name="Zhang L."/>
            <person name="Thornton R."/>
            <person name="Coyle M."/>
            <person name="Francisco L."/>
            <person name="Jackson L."/>
            <person name="Javaid M."/>
            <person name="Korchina V."/>
            <person name="Kovar C."/>
            <person name="Mata R."/>
            <person name="Mathew T."/>
            <person name="Ngo R."/>
            <person name="Nguyen L."/>
            <person name="Nguyen N."/>
            <person name="Okwuonu G."/>
            <person name="Ongeri F."/>
            <person name="Pham C."/>
            <person name="Simmons D."/>
            <person name="Wilczek-Boney K."/>
            <person name="Hale W."/>
            <person name="Jakkamsetti A."/>
            <person name="Pham P."/>
            <person name="Ruth R."/>
            <person name="San Lucas F."/>
            <person name="Warren J."/>
            <person name="Zhang J."/>
            <person name="Zhao Z."/>
            <person name="Zhou C."/>
            <person name="Zhu D."/>
            <person name="Lee S."/>
            <person name="Bess C."/>
            <person name="Blankenburg K."/>
            <person name="Forbes L."/>
            <person name="Fu Q."/>
            <person name="Gubbala S."/>
            <person name="Hirani K."/>
            <person name="Jayaseelan J.C."/>
            <person name="Lara F."/>
            <person name="Munidasa M."/>
            <person name="Palculict T."/>
            <person name="Patil S."/>
            <person name="Pu L.-L."/>
            <person name="Saada N."/>
            <person name="Tang L."/>
            <person name="Weissenberger G."/>
            <person name="Zhu Y."/>
            <person name="Hemphill L."/>
            <person name="Shang Y."/>
            <person name="Youmans B."/>
            <person name="Ayvaz T."/>
            <person name="Ross M."/>
            <person name="Santibanez J."/>
            <person name="Aqrawi P."/>
            <person name="Gross S."/>
            <person name="Joshi V."/>
            <person name="Fowler G."/>
            <person name="Nazareth L."/>
            <person name="Reid J."/>
            <person name="Worley K."/>
            <person name="Petrosino J."/>
            <person name="Highlander S."/>
            <person name="Gibbs R."/>
        </authorList>
    </citation>
    <scope>NUCLEOTIDE SEQUENCE [LARGE SCALE GENOMIC DNA]</scope>
    <source>
        <strain evidence="6 7">ATCC 51599</strain>
    </source>
</reference>
<evidence type="ECO:0000259" key="4">
    <source>
        <dbReference type="Pfam" id="PF25876"/>
    </source>
</evidence>
<feature type="coiled-coil region" evidence="2">
    <location>
        <begin position="130"/>
        <end position="157"/>
    </location>
</feature>
<comment type="caution">
    <text evidence="6">The sequence shown here is derived from an EMBL/GenBank/DDBJ whole genome shotgun (WGS) entry which is preliminary data.</text>
</comment>
<dbReference type="Proteomes" id="UP000011021">
    <property type="component" value="Unassembled WGS sequence"/>
</dbReference>
<dbReference type="Gene3D" id="2.40.50.100">
    <property type="match status" value="1"/>
</dbReference>
<gene>
    <name evidence="6" type="ORF">HMPREF0551_2301</name>
</gene>
<accession>E7S037</accession>
<dbReference type="InterPro" id="IPR006143">
    <property type="entry name" value="RND_pump_MFP"/>
</dbReference>
<feature type="region of interest" description="Disordered" evidence="3">
    <location>
        <begin position="33"/>
        <end position="59"/>
    </location>
</feature>
<dbReference type="InterPro" id="IPR058792">
    <property type="entry name" value="Beta-barrel_RND_2"/>
</dbReference>
<evidence type="ECO:0000313" key="6">
    <source>
        <dbReference type="EMBL" id="EFV94186.1"/>
    </source>
</evidence>
<keyword evidence="7" id="KW-1185">Reference proteome</keyword>
<dbReference type="PANTHER" id="PTHR30469">
    <property type="entry name" value="MULTIDRUG RESISTANCE PROTEIN MDTA"/>
    <property type="match status" value="1"/>
</dbReference>
<evidence type="ECO:0000313" key="7">
    <source>
        <dbReference type="Proteomes" id="UP000011021"/>
    </source>
</evidence>
<dbReference type="SUPFAM" id="SSF111369">
    <property type="entry name" value="HlyD-like secretion proteins"/>
    <property type="match status" value="1"/>
</dbReference>
<feature type="region of interest" description="Disordered" evidence="3">
    <location>
        <begin position="391"/>
        <end position="443"/>
    </location>
</feature>
<dbReference type="InterPro" id="IPR058624">
    <property type="entry name" value="MdtA-like_HH"/>
</dbReference>
<feature type="domain" description="Multidrug resistance protein MdtA-like alpha-helical hairpin" evidence="4">
    <location>
        <begin position="130"/>
        <end position="193"/>
    </location>
</feature>
<name>E7S037_9BURK</name>
<organism evidence="6 7">
    <name type="scientific">Lautropia mirabilis ATCC 51599</name>
    <dbReference type="NCBI Taxonomy" id="887898"/>
    <lineage>
        <taxon>Bacteria</taxon>
        <taxon>Pseudomonadati</taxon>
        <taxon>Pseudomonadota</taxon>
        <taxon>Betaproteobacteria</taxon>
        <taxon>Burkholderiales</taxon>
        <taxon>Burkholderiaceae</taxon>
        <taxon>Lautropia</taxon>
    </lineage>
</organism>
<dbReference type="Pfam" id="PF25954">
    <property type="entry name" value="Beta-barrel_RND_2"/>
    <property type="match status" value="1"/>
</dbReference>
<evidence type="ECO:0000256" key="1">
    <source>
        <dbReference type="ARBA" id="ARBA00009477"/>
    </source>
</evidence>
<dbReference type="STRING" id="887898.HMPREF0551_2301"/>
<protein>
    <submittedName>
        <fullName evidence="6">Efflux transporter, RND family, MFP subunit</fullName>
    </submittedName>
</protein>
<dbReference type="NCBIfam" id="TIGR01730">
    <property type="entry name" value="RND_mfp"/>
    <property type="match status" value="1"/>
</dbReference>
<dbReference type="PANTHER" id="PTHR30469:SF15">
    <property type="entry name" value="HLYD FAMILY OF SECRETION PROTEINS"/>
    <property type="match status" value="1"/>
</dbReference>
<feature type="domain" description="CusB-like beta-barrel" evidence="5">
    <location>
        <begin position="240"/>
        <end position="305"/>
    </location>
</feature>
<dbReference type="Gene3D" id="2.40.30.170">
    <property type="match status" value="1"/>
</dbReference>
<dbReference type="Pfam" id="PF25876">
    <property type="entry name" value="HH_MFP_RND"/>
    <property type="match status" value="1"/>
</dbReference>